<dbReference type="STRING" id="1184267.A11Q_877"/>
<dbReference type="PATRIC" id="fig|1184267.3.peg.886"/>
<evidence type="ECO:0000256" key="2">
    <source>
        <dbReference type="ARBA" id="ARBA00022692"/>
    </source>
</evidence>
<dbReference type="eggNOG" id="COG1272">
    <property type="taxonomic scope" value="Bacteria"/>
</dbReference>
<feature type="transmembrane region" description="Helical" evidence="6">
    <location>
        <begin position="197"/>
        <end position="217"/>
    </location>
</feature>
<dbReference type="Pfam" id="PF03006">
    <property type="entry name" value="HlyIII"/>
    <property type="match status" value="1"/>
</dbReference>
<evidence type="ECO:0000313" key="8">
    <source>
        <dbReference type="Proteomes" id="UP000012040"/>
    </source>
</evidence>
<evidence type="ECO:0000256" key="4">
    <source>
        <dbReference type="ARBA" id="ARBA00023136"/>
    </source>
</evidence>
<dbReference type="InterPro" id="IPR004254">
    <property type="entry name" value="AdipoR/HlyIII-related"/>
</dbReference>
<keyword evidence="2 6" id="KW-0812">Transmembrane</keyword>
<evidence type="ECO:0000256" key="5">
    <source>
        <dbReference type="PIRSR" id="PIRSR604254-1"/>
    </source>
</evidence>
<dbReference type="OrthoDB" id="5292759at2"/>
<feature type="transmembrane region" description="Helical" evidence="6">
    <location>
        <begin position="162"/>
        <end position="185"/>
    </location>
</feature>
<reference evidence="7 8" key="1">
    <citation type="journal article" date="2013" name="ISME J.">
        <title>By their genes ye shall know them: genomic signatures of predatory bacteria.</title>
        <authorList>
            <person name="Pasternak Z."/>
            <person name="Pietrokovski S."/>
            <person name="Rotem O."/>
            <person name="Gophna U."/>
            <person name="Lurie-Weinberger M.N."/>
            <person name="Jurkevitch E."/>
        </authorList>
    </citation>
    <scope>NUCLEOTIDE SEQUENCE [LARGE SCALE GENOMIC DNA]</scope>
    <source>
        <strain evidence="7 8">JSS</strain>
    </source>
</reference>
<keyword evidence="3 6" id="KW-1133">Transmembrane helix</keyword>
<feature type="transmembrane region" description="Helical" evidence="6">
    <location>
        <begin position="110"/>
        <end position="132"/>
    </location>
</feature>
<accession>M4V7B5</accession>
<keyword evidence="5" id="KW-0479">Metal-binding</keyword>
<keyword evidence="8" id="KW-1185">Reference proteome</keyword>
<name>M4V7B5_9BACT</name>
<dbReference type="KEGG" id="bex:A11Q_877"/>
<organism evidence="7 8">
    <name type="scientific">Pseudobdellovibrio exovorus JSS</name>
    <dbReference type="NCBI Taxonomy" id="1184267"/>
    <lineage>
        <taxon>Bacteria</taxon>
        <taxon>Pseudomonadati</taxon>
        <taxon>Bdellovibrionota</taxon>
        <taxon>Bdellovibrionia</taxon>
        <taxon>Bdellovibrionales</taxon>
        <taxon>Pseudobdellovibrionaceae</taxon>
        <taxon>Pseudobdellovibrio</taxon>
    </lineage>
</organism>
<dbReference type="PANTHER" id="PTHR20855:SF3">
    <property type="entry name" value="LD03007P"/>
    <property type="match status" value="1"/>
</dbReference>
<evidence type="ECO:0000256" key="1">
    <source>
        <dbReference type="ARBA" id="ARBA00004141"/>
    </source>
</evidence>
<keyword evidence="5" id="KW-0862">Zinc</keyword>
<evidence type="ECO:0000256" key="3">
    <source>
        <dbReference type="ARBA" id="ARBA00022989"/>
    </source>
</evidence>
<feature type="transmembrane region" description="Helical" evidence="6">
    <location>
        <begin position="20"/>
        <end position="44"/>
    </location>
</feature>
<comment type="subcellular location">
    <subcellularLocation>
        <location evidence="1">Membrane</location>
        <topology evidence="1">Multi-pass membrane protein</topology>
    </subcellularLocation>
</comment>
<evidence type="ECO:0000313" key="7">
    <source>
        <dbReference type="EMBL" id="AGH95093.1"/>
    </source>
</evidence>
<gene>
    <name evidence="7" type="ORF">A11Q_877</name>
</gene>
<feature type="transmembrane region" description="Helical" evidence="6">
    <location>
        <begin position="56"/>
        <end position="75"/>
    </location>
</feature>
<dbReference type="PANTHER" id="PTHR20855">
    <property type="entry name" value="ADIPOR/PROGESTIN RECEPTOR-RELATED"/>
    <property type="match status" value="1"/>
</dbReference>
<dbReference type="HOGENOM" id="CLU_051078_1_1_7"/>
<feature type="transmembrane region" description="Helical" evidence="6">
    <location>
        <begin position="139"/>
        <end position="156"/>
    </location>
</feature>
<protein>
    <recommendedName>
        <fullName evidence="9">Hemolysin III</fullName>
    </recommendedName>
</protein>
<evidence type="ECO:0000256" key="6">
    <source>
        <dbReference type="SAM" id="Phobius"/>
    </source>
</evidence>
<proteinExistence type="predicted"/>
<keyword evidence="4 6" id="KW-0472">Membrane</keyword>
<feature type="binding site" evidence="5">
    <location>
        <position position="195"/>
    </location>
    <ligand>
        <name>Zn(2+)</name>
        <dbReference type="ChEBI" id="CHEBI:29105"/>
    </ligand>
</feature>
<dbReference type="AlphaFoldDB" id="M4V7B5"/>
<dbReference type="RefSeq" id="WP_015469583.1">
    <property type="nucleotide sequence ID" value="NC_020813.1"/>
</dbReference>
<dbReference type="EMBL" id="CP003537">
    <property type="protein sequence ID" value="AGH95093.1"/>
    <property type="molecule type" value="Genomic_DNA"/>
</dbReference>
<feature type="binding site" evidence="5">
    <location>
        <position position="73"/>
    </location>
    <ligand>
        <name>Zn(2+)</name>
        <dbReference type="ChEBI" id="CHEBI:29105"/>
    </ligand>
</feature>
<dbReference type="Proteomes" id="UP000012040">
    <property type="component" value="Chromosome"/>
</dbReference>
<dbReference type="GO" id="GO:0016020">
    <property type="term" value="C:membrane"/>
    <property type="evidence" value="ECO:0007669"/>
    <property type="project" value="UniProtKB-SubCell"/>
</dbReference>
<evidence type="ECO:0008006" key="9">
    <source>
        <dbReference type="Google" id="ProtNLM"/>
    </source>
</evidence>
<sequence>MALKSSVASVKLRVEHGERLNVFTHLIGMILAIMGVGLLLYTAINKADLSRIATCIIYGISTVGIYVLSVLYHSAHQSKKEFFRKLDHIGIYLKIAGNYTPYMILAVNGLAGWSVLTVVWSLAIVGIFYDVFVKSKTRFIQNCIYIAMSATVLPVINRLMMGLGMTGFGLVMLGFLFYAIGFLVFLYDEKIKHGHGIWHMLVLGGSGCQFACLWMFVV</sequence>
<dbReference type="GO" id="GO:0046872">
    <property type="term" value="F:metal ion binding"/>
    <property type="evidence" value="ECO:0007669"/>
    <property type="project" value="UniProtKB-KW"/>
</dbReference>
<feature type="binding site" evidence="5">
    <location>
        <position position="199"/>
    </location>
    <ligand>
        <name>Zn(2+)</name>
        <dbReference type="ChEBI" id="CHEBI:29105"/>
    </ligand>
</feature>